<keyword evidence="2" id="KW-1133">Transmembrane helix</keyword>
<evidence type="ECO:0000313" key="4">
    <source>
        <dbReference type="Proteomes" id="UP000199514"/>
    </source>
</evidence>
<protein>
    <recommendedName>
        <fullName evidence="5">Cell division protein ZapB</fullName>
    </recommendedName>
</protein>
<keyword evidence="1" id="KW-0175">Coiled coil</keyword>
<organism evidence="3 4">
    <name type="scientific">Flexibacter flexilis DSM 6793</name>
    <dbReference type="NCBI Taxonomy" id="927664"/>
    <lineage>
        <taxon>Bacteria</taxon>
        <taxon>Pseudomonadati</taxon>
        <taxon>Bacteroidota</taxon>
        <taxon>Cytophagia</taxon>
        <taxon>Cytophagales</taxon>
        <taxon>Flexibacteraceae</taxon>
        <taxon>Flexibacter</taxon>
    </lineage>
</organism>
<gene>
    <name evidence="3" type="ORF">SAMN05421780_110172</name>
</gene>
<evidence type="ECO:0000256" key="1">
    <source>
        <dbReference type="SAM" id="Coils"/>
    </source>
</evidence>
<dbReference type="Gene3D" id="1.20.5.170">
    <property type="match status" value="1"/>
</dbReference>
<keyword evidence="4" id="KW-1185">Reference proteome</keyword>
<dbReference type="Proteomes" id="UP000199514">
    <property type="component" value="Unassembled WGS sequence"/>
</dbReference>
<dbReference type="EMBL" id="FOLE01000010">
    <property type="protein sequence ID" value="SFC84272.1"/>
    <property type="molecule type" value="Genomic_DNA"/>
</dbReference>
<evidence type="ECO:0000256" key="2">
    <source>
        <dbReference type="SAM" id="Phobius"/>
    </source>
</evidence>
<keyword evidence="2" id="KW-0812">Transmembrane</keyword>
<dbReference type="STRING" id="927664.SAMN05421780_110172"/>
<accession>A0A1I1MHG9</accession>
<keyword evidence="2" id="KW-0472">Membrane</keyword>
<feature type="transmembrane region" description="Helical" evidence="2">
    <location>
        <begin position="33"/>
        <end position="52"/>
    </location>
</feature>
<name>A0A1I1MHG9_9BACT</name>
<feature type="coiled-coil region" evidence="1">
    <location>
        <begin position="130"/>
        <end position="171"/>
    </location>
</feature>
<dbReference type="AlphaFoldDB" id="A0A1I1MHG9"/>
<proteinExistence type="predicted"/>
<evidence type="ECO:0000313" key="3">
    <source>
        <dbReference type="EMBL" id="SFC84272.1"/>
    </source>
</evidence>
<sequence length="331" mass="37780">MVLKFADNYNFTKNQKNQPANFMADNGSNNKKIWIIAVVLLLLIINGVQFYLSRQDKKDIADKQESIEKKDNQIKVQTAKLDSLNHELDLKIAQVEQLGGDTTKLGQMRRELLAELKTARAARGGDLATIRRLNAKIKDFETMMTERDEEIEQLKSQNQQLFEETTRLKKNVAQREDSISRLSQRSNQQEQQLALAAILQAVNIKVHIIDHRGKEKEDDAAEFKARKIDKIKVSFKLTDNKVAKIETKEVFMRVLEPEGSCLYDLSTGGGRFSSADGKELYYTAKQSFLFDNKQQQLSFLWGKGARFKEGTHTIELYCEGHQIGTGSFTVK</sequence>
<evidence type="ECO:0008006" key="5">
    <source>
        <dbReference type="Google" id="ProtNLM"/>
    </source>
</evidence>
<reference evidence="3 4" key="1">
    <citation type="submission" date="2016-10" db="EMBL/GenBank/DDBJ databases">
        <authorList>
            <person name="de Groot N.N."/>
        </authorList>
    </citation>
    <scope>NUCLEOTIDE SEQUENCE [LARGE SCALE GENOMIC DNA]</scope>
    <source>
        <strain evidence="3 4">DSM 6793</strain>
    </source>
</reference>